<comment type="caution">
    <text evidence="2">The sequence shown here is derived from an EMBL/GenBank/DDBJ whole genome shotgun (WGS) entry which is preliminary data.</text>
</comment>
<dbReference type="InterPro" id="IPR050259">
    <property type="entry name" value="SDR"/>
</dbReference>
<proteinExistence type="inferred from homology"/>
<dbReference type="Gene3D" id="3.40.50.720">
    <property type="entry name" value="NAD(P)-binding Rossmann-like Domain"/>
    <property type="match status" value="1"/>
</dbReference>
<sequence length="258" mass="28544">MTTRTALLTGSASGLGKRTAIELAQKGINTVINYRNSEKEASELKTYITENFGVECTVIQGDIASVRDCEKIIHHCIAEHSHIDILINNAGPYVHERKHLIDYDMDEWKYIIDGNLNGVFCLLKYFVPKMREKKWGRIINFGFERADTAPGWIYRSAFAAAKVGLVSLTKTVALEEAKYGITANMVSPGEIIGHWKESNILDAQGKNDENTPVGRPGTGEDIARTISFLCDEKSDFITGSVIPITGGKDVLSKRLGSY</sequence>
<name>A0ABR9QQ77_9BACI</name>
<evidence type="ECO:0000313" key="2">
    <source>
        <dbReference type="EMBL" id="MBE4910643.1"/>
    </source>
</evidence>
<keyword evidence="3" id="KW-1185">Reference proteome</keyword>
<comment type="similarity">
    <text evidence="1">Belongs to the short-chain dehydrogenases/reductases (SDR) family.</text>
</comment>
<evidence type="ECO:0000256" key="1">
    <source>
        <dbReference type="ARBA" id="ARBA00006484"/>
    </source>
</evidence>
<dbReference type="Pfam" id="PF13561">
    <property type="entry name" value="adh_short_C2"/>
    <property type="match status" value="1"/>
</dbReference>
<dbReference type="InterPro" id="IPR036291">
    <property type="entry name" value="NAD(P)-bd_dom_sf"/>
</dbReference>
<dbReference type="PANTHER" id="PTHR42879:SF2">
    <property type="entry name" value="3-OXOACYL-[ACYL-CARRIER-PROTEIN] REDUCTASE FABG"/>
    <property type="match status" value="1"/>
</dbReference>
<dbReference type="InterPro" id="IPR002347">
    <property type="entry name" value="SDR_fam"/>
</dbReference>
<dbReference type="SUPFAM" id="SSF51735">
    <property type="entry name" value="NAD(P)-binding Rossmann-fold domains"/>
    <property type="match status" value="1"/>
</dbReference>
<protein>
    <submittedName>
        <fullName evidence="2">SDR family oxidoreductase</fullName>
    </submittedName>
</protein>
<reference evidence="2 3" key="1">
    <citation type="submission" date="2020-10" db="EMBL/GenBank/DDBJ databases">
        <title>Bacillus sp. HD4P25, an endophyte from a halophyte.</title>
        <authorList>
            <person name="Sun J.-Q."/>
        </authorList>
    </citation>
    <scope>NUCLEOTIDE SEQUENCE [LARGE SCALE GENOMIC DNA]</scope>
    <source>
        <strain evidence="2 3">YIM 93174</strain>
    </source>
</reference>
<evidence type="ECO:0000313" key="3">
    <source>
        <dbReference type="Proteomes" id="UP001516662"/>
    </source>
</evidence>
<dbReference type="PRINTS" id="PR00081">
    <property type="entry name" value="GDHRDH"/>
</dbReference>
<dbReference type="Proteomes" id="UP001516662">
    <property type="component" value="Unassembled WGS sequence"/>
</dbReference>
<dbReference type="EMBL" id="JADCLJ010000025">
    <property type="protein sequence ID" value="MBE4910643.1"/>
    <property type="molecule type" value="Genomic_DNA"/>
</dbReference>
<dbReference type="PANTHER" id="PTHR42879">
    <property type="entry name" value="3-OXOACYL-(ACYL-CARRIER-PROTEIN) REDUCTASE"/>
    <property type="match status" value="1"/>
</dbReference>
<accession>A0ABR9QQ77</accession>
<dbReference type="PRINTS" id="PR00080">
    <property type="entry name" value="SDRFAMILY"/>
</dbReference>
<dbReference type="CDD" id="cd05233">
    <property type="entry name" value="SDR_c"/>
    <property type="match status" value="1"/>
</dbReference>
<organism evidence="2 3">
    <name type="scientific">Litchfieldia luteola</name>
    <dbReference type="NCBI Taxonomy" id="682179"/>
    <lineage>
        <taxon>Bacteria</taxon>
        <taxon>Bacillati</taxon>
        <taxon>Bacillota</taxon>
        <taxon>Bacilli</taxon>
        <taxon>Bacillales</taxon>
        <taxon>Bacillaceae</taxon>
        <taxon>Litchfieldia</taxon>
    </lineage>
</organism>
<gene>
    <name evidence="2" type="ORF">IMZ08_21620</name>
</gene>